<reference evidence="2" key="1">
    <citation type="submission" date="2022-01" db="EMBL/GenBank/DDBJ databases">
        <authorList>
            <person name="Braso-Vives M."/>
        </authorList>
    </citation>
    <scope>NUCLEOTIDE SEQUENCE</scope>
</reference>
<evidence type="ECO:0000256" key="1">
    <source>
        <dbReference type="SAM" id="MobiDB-lite"/>
    </source>
</evidence>
<evidence type="ECO:0000313" key="3">
    <source>
        <dbReference type="Proteomes" id="UP000838412"/>
    </source>
</evidence>
<accession>A0A8K0EAZ3</accession>
<name>A0A8K0EAZ3_BRALA</name>
<keyword evidence="3" id="KW-1185">Reference proteome</keyword>
<dbReference type="OrthoDB" id="9970921at2759"/>
<organism evidence="2 3">
    <name type="scientific">Branchiostoma lanceolatum</name>
    <name type="common">Common lancelet</name>
    <name type="synonym">Amphioxus lanceolatum</name>
    <dbReference type="NCBI Taxonomy" id="7740"/>
    <lineage>
        <taxon>Eukaryota</taxon>
        <taxon>Metazoa</taxon>
        <taxon>Chordata</taxon>
        <taxon>Cephalochordata</taxon>
        <taxon>Leptocardii</taxon>
        <taxon>Amphioxiformes</taxon>
        <taxon>Branchiostomatidae</taxon>
        <taxon>Branchiostoma</taxon>
    </lineage>
</organism>
<sequence>MPGMERKWLKWERYGKRMNREQEDSNKPVRSSREDVYNVDPSVRRENRHRSQSRQVRQYLARKANNEPKYDAPKNSSLQRIGPGFLIPRYKRANYPDTILFQDSDPPLANRPIYDNFRHPKPVPKPANWELILEDYDRLWKLSRSYQLKQFRKDVDPDRAVSEQNFTKQTHEIDSQGLKDKVPIQRPRKVRSCPVSPMKARKSWVNFKPWIP</sequence>
<dbReference type="AlphaFoldDB" id="A0A8K0EAZ3"/>
<dbReference type="Proteomes" id="UP000838412">
    <property type="component" value="Chromosome 14"/>
</dbReference>
<evidence type="ECO:0000313" key="2">
    <source>
        <dbReference type="EMBL" id="CAH1244608.1"/>
    </source>
</evidence>
<feature type="region of interest" description="Disordered" evidence="1">
    <location>
        <begin position="15"/>
        <end position="77"/>
    </location>
</feature>
<gene>
    <name evidence="2" type="primary">Hypp7346</name>
    <name evidence="2" type="ORF">BLAG_LOCUS7204</name>
</gene>
<dbReference type="EMBL" id="OV696699">
    <property type="protein sequence ID" value="CAH1244608.1"/>
    <property type="molecule type" value="Genomic_DNA"/>
</dbReference>
<protein>
    <submittedName>
        <fullName evidence="2">Hypp7346 protein</fullName>
    </submittedName>
</protein>
<proteinExistence type="predicted"/>
<feature type="compositionally biased region" description="Basic and acidic residues" evidence="1">
    <location>
        <begin position="15"/>
        <end position="36"/>
    </location>
</feature>